<evidence type="ECO:0000313" key="19">
    <source>
        <dbReference type="Proteomes" id="UP000092321"/>
    </source>
</evidence>
<dbReference type="Pfam" id="PF07687">
    <property type="entry name" value="M20_dimer"/>
    <property type="match status" value="1"/>
</dbReference>
<reference evidence="19" key="1">
    <citation type="journal article" date="2016" name="Proc. Natl. Acad. Sci. U.S.A.">
        <title>Comparative genomics of biotechnologically important yeasts.</title>
        <authorList>
            <person name="Riley R."/>
            <person name="Haridas S."/>
            <person name="Wolfe K.H."/>
            <person name="Lopes M.R."/>
            <person name="Hittinger C.T."/>
            <person name="Goeker M."/>
            <person name="Salamov A.A."/>
            <person name="Wisecaver J.H."/>
            <person name="Long T.M."/>
            <person name="Calvey C.H."/>
            <person name="Aerts A.L."/>
            <person name="Barry K.W."/>
            <person name="Choi C."/>
            <person name="Clum A."/>
            <person name="Coughlan A.Y."/>
            <person name="Deshpande S."/>
            <person name="Douglass A.P."/>
            <person name="Hanson S.J."/>
            <person name="Klenk H.-P."/>
            <person name="LaButti K.M."/>
            <person name="Lapidus A."/>
            <person name="Lindquist E.A."/>
            <person name="Lipzen A.M."/>
            <person name="Meier-Kolthoff J.P."/>
            <person name="Ohm R.A."/>
            <person name="Otillar R.P."/>
            <person name="Pangilinan J.L."/>
            <person name="Peng Y."/>
            <person name="Rokas A."/>
            <person name="Rosa C.A."/>
            <person name="Scheuner C."/>
            <person name="Sibirny A.A."/>
            <person name="Slot J.C."/>
            <person name="Stielow J.B."/>
            <person name="Sun H."/>
            <person name="Kurtzman C.P."/>
            <person name="Blackwell M."/>
            <person name="Grigoriev I.V."/>
            <person name="Jeffries T.W."/>
        </authorList>
    </citation>
    <scope>NUCLEOTIDE SEQUENCE [LARGE SCALE GENOMIC DNA]</scope>
    <source>
        <strain evidence="19">NRRL Y-1626</strain>
    </source>
</reference>
<dbReference type="EMBL" id="LXPE01000002">
    <property type="protein sequence ID" value="OBA28711.1"/>
    <property type="molecule type" value="Genomic_DNA"/>
</dbReference>
<feature type="binding site" evidence="16">
    <location>
        <position position="160"/>
    </location>
    <ligand>
        <name>Zn(2+)</name>
        <dbReference type="ChEBI" id="CHEBI:29105"/>
        <label>1</label>
    </ligand>
</feature>
<evidence type="ECO:0000256" key="4">
    <source>
        <dbReference type="ARBA" id="ARBA00022499"/>
    </source>
</evidence>
<evidence type="ECO:0000256" key="8">
    <source>
        <dbReference type="ARBA" id="ARBA00022723"/>
    </source>
</evidence>
<evidence type="ECO:0000256" key="13">
    <source>
        <dbReference type="ARBA" id="ARBA00023136"/>
    </source>
</evidence>
<dbReference type="GO" id="GO:0016020">
    <property type="term" value="C:membrane"/>
    <property type="evidence" value="ECO:0007669"/>
    <property type="project" value="UniProtKB-SubCell"/>
</dbReference>
<keyword evidence="6" id="KW-0645">Protease</keyword>
<keyword evidence="10 16" id="KW-0862">Zinc</keyword>
<keyword evidence="4" id="KW-1017">Isopeptide bond</keyword>
<dbReference type="GO" id="GO:0051603">
    <property type="term" value="P:proteolysis involved in protein catabolic process"/>
    <property type="evidence" value="ECO:0007669"/>
    <property type="project" value="TreeGrafter"/>
</dbReference>
<dbReference type="PIRSF" id="PIRSF037217">
    <property type="entry name" value="Carboxypeptidase_S"/>
    <property type="match status" value="1"/>
</dbReference>
<evidence type="ECO:0000256" key="1">
    <source>
        <dbReference type="ARBA" id="ARBA00001947"/>
    </source>
</evidence>
<protein>
    <submittedName>
        <fullName evidence="18">Carboxypeptidase S</fullName>
    </submittedName>
</protein>
<dbReference type="Proteomes" id="UP000092321">
    <property type="component" value="Unassembled WGS sequence"/>
</dbReference>
<dbReference type="Gene3D" id="1.10.150.900">
    <property type="match status" value="1"/>
</dbReference>
<dbReference type="SUPFAM" id="SSF55031">
    <property type="entry name" value="Bacterial exopeptidase dimerisation domain"/>
    <property type="match status" value="1"/>
</dbReference>
<dbReference type="Gene3D" id="3.40.630.10">
    <property type="entry name" value="Zn peptidases"/>
    <property type="match status" value="1"/>
</dbReference>
<evidence type="ECO:0000313" key="18">
    <source>
        <dbReference type="EMBL" id="OBA28711.1"/>
    </source>
</evidence>
<keyword evidence="7" id="KW-0812">Transmembrane</keyword>
<dbReference type="SUPFAM" id="SSF53187">
    <property type="entry name" value="Zn-dependent exopeptidases"/>
    <property type="match status" value="1"/>
</dbReference>
<dbReference type="InterPro" id="IPR017141">
    <property type="entry name" value="Pept_M20_carboxypep"/>
</dbReference>
<dbReference type="GO" id="GO:0046872">
    <property type="term" value="F:metal ion binding"/>
    <property type="evidence" value="ECO:0007669"/>
    <property type="project" value="UniProtKB-KW"/>
</dbReference>
<dbReference type="GO" id="GO:0000328">
    <property type="term" value="C:fungal-type vacuole lumen"/>
    <property type="evidence" value="ECO:0007669"/>
    <property type="project" value="TreeGrafter"/>
</dbReference>
<keyword evidence="19" id="KW-1185">Reference proteome</keyword>
<evidence type="ECO:0000256" key="12">
    <source>
        <dbReference type="ARBA" id="ARBA00022989"/>
    </source>
</evidence>
<accession>A0A1B7TIY2</accession>
<dbReference type="InterPro" id="IPR011650">
    <property type="entry name" value="Peptidase_M20_dimer"/>
</dbReference>
<evidence type="ECO:0000256" key="5">
    <source>
        <dbReference type="ARBA" id="ARBA00022645"/>
    </source>
</evidence>
<dbReference type="Pfam" id="PF01546">
    <property type="entry name" value="Peptidase_M20"/>
    <property type="match status" value="1"/>
</dbReference>
<comment type="cofactor">
    <cofactor evidence="1">
        <name>Zn(2+)</name>
        <dbReference type="ChEBI" id="CHEBI:29105"/>
    </cofactor>
</comment>
<dbReference type="OrthoDB" id="3064516at2759"/>
<dbReference type="GO" id="GO:0004181">
    <property type="term" value="F:metallocarboxypeptidase activity"/>
    <property type="evidence" value="ECO:0007669"/>
    <property type="project" value="InterPro"/>
</dbReference>
<keyword evidence="5 18" id="KW-0121">Carboxypeptidase</keyword>
<evidence type="ECO:0000256" key="10">
    <source>
        <dbReference type="ARBA" id="ARBA00022833"/>
    </source>
</evidence>
<evidence type="ECO:0000256" key="2">
    <source>
        <dbReference type="ARBA" id="ARBA00004167"/>
    </source>
</evidence>
<dbReference type="Gene3D" id="3.30.70.360">
    <property type="match status" value="1"/>
</dbReference>
<comment type="subcellular location">
    <subcellularLocation>
        <location evidence="2">Membrane</location>
        <topology evidence="2">Single-pass membrane protein</topology>
    </subcellularLocation>
</comment>
<dbReference type="PANTHER" id="PTHR45962:SF1">
    <property type="entry name" value="N-FATTY-ACYL-AMINO ACID SYNTHASE_HYDROLASE PM20D1"/>
    <property type="match status" value="1"/>
</dbReference>
<evidence type="ECO:0000256" key="15">
    <source>
        <dbReference type="PIRSR" id="PIRSR037217-1"/>
    </source>
</evidence>
<feature type="active site" description="Proton acceptor" evidence="15">
    <location>
        <position position="194"/>
    </location>
</feature>
<dbReference type="InterPro" id="IPR036264">
    <property type="entry name" value="Bact_exopeptidase_dim_dom"/>
</dbReference>
<organism evidence="18 19">
    <name type="scientific">Hanseniaspora valbyensis NRRL Y-1626</name>
    <dbReference type="NCBI Taxonomy" id="766949"/>
    <lineage>
        <taxon>Eukaryota</taxon>
        <taxon>Fungi</taxon>
        <taxon>Dikarya</taxon>
        <taxon>Ascomycota</taxon>
        <taxon>Saccharomycotina</taxon>
        <taxon>Saccharomycetes</taxon>
        <taxon>Saccharomycodales</taxon>
        <taxon>Saccharomycodaceae</taxon>
        <taxon>Hanseniaspora</taxon>
    </lineage>
</organism>
<evidence type="ECO:0000256" key="16">
    <source>
        <dbReference type="PIRSR" id="PIRSR037217-2"/>
    </source>
</evidence>
<feature type="binding site" evidence="16">
    <location>
        <position position="123"/>
    </location>
    <ligand>
        <name>Zn(2+)</name>
        <dbReference type="ChEBI" id="CHEBI:29105"/>
        <label>2</label>
    </ligand>
</feature>
<keyword evidence="9" id="KW-0378">Hydrolase</keyword>
<keyword evidence="12" id="KW-1133">Transmembrane helix</keyword>
<dbReference type="FunFam" id="3.40.630.10:FF:000098">
    <property type="entry name" value="Gly-Xaa carboxypeptidase"/>
    <property type="match status" value="1"/>
</dbReference>
<gene>
    <name evidence="18" type="ORF">HANVADRAFT_20809</name>
</gene>
<dbReference type="CDD" id="cd05674">
    <property type="entry name" value="M20_yscS"/>
    <property type="match status" value="1"/>
</dbReference>
<evidence type="ECO:0000256" key="7">
    <source>
        <dbReference type="ARBA" id="ARBA00022692"/>
    </source>
</evidence>
<evidence type="ECO:0000256" key="11">
    <source>
        <dbReference type="ARBA" id="ARBA00022843"/>
    </source>
</evidence>
<feature type="binding site" evidence="16">
    <location>
        <position position="195"/>
    </location>
    <ligand>
        <name>Zn(2+)</name>
        <dbReference type="ChEBI" id="CHEBI:29105"/>
        <label>1</label>
    </ligand>
</feature>
<feature type="binding site" evidence="16">
    <location>
        <position position="160"/>
    </location>
    <ligand>
        <name>Zn(2+)</name>
        <dbReference type="ChEBI" id="CHEBI:29105"/>
        <label>2</label>
    </ligand>
</feature>
<proteinExistence type="inferred from homology"/>
<feature type="binding site" evidence="16">
    <location>
        <position position="223"/>
    </location>
    <ligand>
        <name>Zn(2+)</name>
        <dbReference type="ChEBI" id="CHEBI:29105"/>
        <label>2</label>
    </ligand>
</feature>
<comment type="caution">
    <text evidence="18">The sequence shown here is derived from an EMBL/GenBank/DDBJ whole genome shotgun (WGS) entry which is preliminary data.</text>
</comment>
<name>A0A1B7TIY2_9ASCO</name>
<evidence type="ECO:0000256" key="3">
    <source>
        <dbReference type="ARBA" id="ARBA00006247"/>
    </source>
</evidence>
<feature type="binding site" evidence="16">
    <location>
        <position position="506"/>
    </location>
    <ligand>
        <name>Zn(2+)</name>
        <dbReference type="ChEBI" id="CHEBI:29105"/>
        <label>1</label>
    </ligand>
</feature>
<keyword evidence="8 16" id="KW-0479">Metal-binding</keyword>
<evidence type="ECO:0000259" key="17">
    <source>
        <dbReference type="Pfam" id="PF07687"/>
    </source>
</evidence>
<sequence>MVDKVKDFTFKPDGKKCPVSEPLKPSFENYDIDNILFNETFKGLAASKLSGAIKIDTTVQDDNPSPQDDLDYWSNFFEFHAYLEQEFPLVHEKLELEKINKIGLLYKWEGSDSSLKPMILMAHQDVVPVNPNTLDEWTYPAFDGVYDEETEIVWGRGAFDCKNLLIAELHTMEILLSQGFTPKRTLYVSLGFDEESSGIHGATYLANHLEEKLGPNSIYSIVDEGFGIVRITDELFAATPILGEKGGINVKLSIEGFGGHSSSPPMSGHTNIGILSKLISLMEDTGFEPQYTPKNPIWEFLDCLAEWYTDIPEEFKDAILKRDLSEYHMDKLLQMLVQQNIFKELVRTSQAVDIISGGVKSNALPEDVFTIVNHRIEVGSSVKEVFERDLAMARIIAKTYNYGLKSGDKILIPKTENGFIIAEIYGQPLEPAPVSPENEVWDLFKKTIYNTFVNGIDSKSEKKAQFVVSPSTATFNTDTKAYWNLTENIYRFMCVELPSDALKSFHSVDEHIAISGHLSTISFLYDYILNVNEYDS</sequence>
<evidence type="ECO:0000256" key="6">
    <source>
        <dbReference type="ARBA" id="ARBA00022670"/>
    </source>
</evidence>
<evidence type="ECO:0000256" key="9">
    <source>
        <dbReference type="ARBA" id="ARBA00022801"/>
    </source>
</evidence>
<dbReference type="InterPro" id="IPR002933">
    <property type="entry name" value="Peptidase_M20"/>
</dbReference>
<keyword evidence="13" id="KW-0472">Membrane</keyword>
<evidence type="ECO:0000256" key="14">
    <source>
        <dbReference type="ARBA" id="ARBA00023180"/>
    </source>
</evidence>
<feature type="active site" evidence="15">
    <location>
        <position position="125"/>
    </location>
</feature>
<comment type="similarity">
    <text evidence="3">Belongs to the peptidase M20A family.</text>
</comment>
<keyword evidence="14" id="KW-0325">Glycoprotein</keyword>
<keyword evidence="11" id="KW-0832">Ubl conjugation</keyword>
<dbReference type="PANTHER" id="PTHR45962">
    <property type="entry name" value="N-FATTY-ACYL-AMINO ACID SYNTHASE/HYDROLASE PM20D1"/>
    <property type="match status" value="1"/>
</dbReference>
<feature type="domain" description="Peptidase M20 dimerisation" evidence="17">
    <location>
        <begin position="243"/>
        <end position="387"/>
    </location>
</feature>
<dbReference type="InterPro" id="IPR047177">
    <property type="entry name" value="Pept_M20A"/>
</dbReference>
<dbReference type="AlphaFoldDB" id="A0A1B7TIY2"/>